<dbReference type="FunFam" id="3.30.70.580:FF:000001">
    <property type="entry name" value="tRNA pseudouridine synthase A"/>
    <property type="match status" value="1"/>
</dbReference>
<evidence type="ECO:0000256" key="6">
    <source>
        <dbReference type="PIRSR" id="PIRSR001430-2"/>
    </source>
</evidence>
<dbReference type="InterPro" id="IPR020097">
    <property type="entry name" value="PsdUridine_synth_TruA_a/b_dom"/>
</dbReference>
<comment type="function">
    <text evidence="4">Formation of pseudouridine at positions 38, 39 and 40 in the anticodon stem and loop of transfer RNAs.</text>
</comment>
<evidence type="ECO:0000313" key="10">
    <source>
        <dbReference type="Proteomes" id="UP000242636"/>
    </source>
</evidence>
<keyword evidence="10" id="KW-1185">Reference proteome</keyword>
<evidence type="ECO:0000313" key="9">
    <source>
        <dbReference type="EMBL" id="OOV25416.1"/>
    </source>
</evidence>
<dbReference type="HAMAP" id="MF_00171">
    <property type="entry name" value="TruA"/>
    <property type="match status" value="1"/>
</dbReference>
<comment type="caution">
    <text evidence="9">The sequence shown here is derived from an EMBL/GenBank/DDBJ whole genome shotgun (WGS) entry which is preliminary data.</text>
</comment>
<dbReference type="Gene3D" id="3.30.70.660">
    <property type="entry name" value="Pseudouridine synthase I, catalytic domain, C-terminal subdomain"/>
    <property type="match status" value="1"/>
</dbReference>
<dbReference type="PIRSF" id="PIRSF001430">
    <property type="entry name" value="tRNA_psdUrid_synth"/>
    <property type="match status" value="1"/>
</dbReference>
<dbReference type="SUPFAM" id="SSF55120">
    <property type="entry name" value="Pseudouridine synthase"/>
    <property type="match status" value="1"/>
</dbReference>
<dbReference type="NCBIfam" id="TIGR00071">
    <property type="entry name" value="hisT_truA"/>
    <property type="match status" value="1"/>
</dbReference>
<reference evidence="9 10" key="1">
    <citation type="submission" date="2017-02" db="EMBL/GenBank/DDBJ databases">
        <title>Draft Genome Sequences of 'Candidatus Synechococcus spongiarum', Cyanobacterial Symbionts of the Mediterranean Sponge Aplysina aerophoba from two locations.</title>
        <authorList>
            <person name="Slaby B.M."/>
            <person name="Hentschel U."/>
        </authorList>
    </citation>
    <scope>NUCLEOTIDE SEQUENCE [LARGE SCALE GENOMIC DNA]</scope>
    <source>
        <strain evidence="9">LMB bulk15M</strain>
    </source>
</reference>
<dbReference type="Proteomes" id="UP000242636">
    <property type="component" value="Unassembled WGS sequence"/>
</dbReference>
<comment type="caution">
    <text evidence="4">Lacks conserved residue(s) required for the propagation of feature annotation.</text>
</comment>
<dbReference type="GO" id="GO:0160147">
    <property type="term" value="F:tRNA pseudouridine(38-40) synthase activity"/>
    <property type="evidence" value="ECO:0007669"/>
    <property type="project" value="UniProtKB-EC"/>
</dbReference>
<evidence type="ECO:0000256" key="1">
    <source>
        <dbReference type="ARBA" id="ARBA00009375"/>
    </source>
</evidence>
<dbReference type="InterPro" id="IPR020095">
    <property type="entry name" value="PsdUridine_synth_TruA_C"/>
</dbReference>
<accession>A0A1T1C9W3</accession>
<sequence>MATPASSAPYGGAATTLKWPSSSWSEGVRTRRLALLLQYEGTAYHGWQRQRCGSTIQATLEAAMCKLQPGFQEVVTAAGRTDTGVHAVGQVAHVDVTSPIPDHRWPKALNGCLPPDIRVLAARTVSSHWHACFSARWRRYRYLLYDNPVPNLFLRATSWHRYSTTLNERRMAAALQPLLGYHDLRAFQRAGSSRLHARTTVQAVDVHRWGDVVAVDVQCSGFLYGMMRLLVGQLVAVGEGRLPVCAFEQRWRLGKREEVQEAAPPQGLCFMGVGYEPVLFSAPAPWPWGQLGVG</sequence>
<proteinExistence type="inferred from homology"/>
<evidence type="ECO:0000259" key="8">
    <source>
        <dbReference type="Pfam" id="PF01416"/>
    </source>
</evidence>
<evidence type="ECO:0000256" key="7">
    <source>
        <dbReference type="RuleBase" id="RU003792"/>
    </source>
</evidence>
<protein>
    <recommendedName>
        <fullName evidence="4">tRNA pseudouridine synthase A</fullName>
        <ecNumber evidence="4">5.4.99.12</ecNumber>
    </recommendedName>
    <alternativeName>
        <fullName evidence="4">tRNA pseudouridine(38-40) synthase</fullName>
    </alternativeName>
    <alternativeName>
        <fullName evidence="4">tRNA pseudouridylate synthase I</fullName>
    </alternativeName>
    <alternativeName>
        <fullName evidence="4">tRNA-uridine isomerase I</fullName>
    </alternativeName>
</protein>
<dbReference type="GO" id="GO:0031119">
    <property type="term" value="P:tRNA pseudouridine synthesis"/>
    <property type="evidence" value="ECO:0007669"/>
    <property type="project" value="UniProtKB-UniRule"/>
</dbReference>
<comment type="subunit">
    <text evidence="4">Homodimer.</text>
</comment>
<evidence type="ECO:0000256" key="3">
    <source>
        <dbReference type="ARBA" id="ARBA00023235"/>
    </source>
</evidence>
<feature type="domain" description="Pseudouridine synthase I TruA alpha/beta" evidence="8">
    <location>
        <begin position="174"/>
        <end position="276"/>
    </location>
</feature>
<dbReference type="EMBL" id="MWLD01000077">
    <property type="protein sequence ID" value="OOV25416.1"/>
    <property type="molecule type" value="Genomic_DNA"/>
</dbReference>
<feature type="binding site" evidence="4 6">
    <location>
        <position position="140"/>
    </location>
    <ligand>
        <name>substrate</name>
    </ligand>
</feature>
<dbReference type="PANTHER" id="PTHR11142:SF0">
    <property type="entry name" value="TRNA PSEUDOURIDINE SYNTHASE-LIKE 1"/>
    <property type="match status" value="1"/>
</dbReference>
<evidence type="ECO:0000256" key="2">
    <source>
        <dbReference type="ARBA" id="ARBA00022694"/>
    </source>
</evidence>
<name>A0A1T1C9W3_9SYNE</name>
<comment type="similarity">
    <text evidence="1 4 7">Belongs to the tRNA pseudouridine synthase TruA family.</text>
</comment>
<comment type="catalytic activity">
    <reaction evidence="4 7">
        <text>uridine(38/39/40) in tRNA = pseudouridine(38/39/40) in tRNA</text>
        <dbReference type="Rhea" id="RHEA:22376"/>
        <dbReference type="Rhea" id="RHEA-COMP:10085"/>
        <dbReference type="Rhea" id="RHEA-COMP:10087"/>
        <dbReference type="ChEBI" id="CHEBI:65314"/>
        <dbReference type="ChEBI" id="CHEBI:65315"/>
        <dbReference type="EC" id="5.4.99.12"/>
    </reaction>
</comment>
<dbReference type="AlphaFoldDB" id="A0A1T1C9W3"/>
<feature type="domain" description="Pseudouridine synthase I TruA alpha/beta" evidence="8">
    <location>
        <begin position="38"/>
        <end position="133"/>
    </location>
</feature>
<gene>
    <name evidence="4" type="primary">truA</name>
    <name evidence="9" type="ORF">BV61_07050</name>
</gene>
<evidence type="ECO:0000256" key="5">
    <source>
        <dbReference type="PIRSR" id="PIRSR001430-1"/>
    </source>
</evidence>
<dbReference type="Pfam" id="PF01416">
    <property type="entry name" value="PseudoU_synth_1"/>
    <property type="match status" value="2"/>
</dbReference>
<dbReference type="PANTHER" id="PTHR11142">
    <property type="entry name" value="PSEUDOURIDYLATE SYNTHASE"/>
    <property type="match status" value="1"/>
</dbReference>
<dbReference type="InterPro" id="IPR001406">
    <property type="entry name" value="PsdUridine_synth_TruA"/>
</dbReference>
<feature type="active site" description="Nucleophile" evidence="4 5">
    <location>
        <position position="82"/>
    </location>
</feature>
<dbReference type="EC" id="5.4.99.12" evidence="4"/>
<organism evidence="9 10">
    <name type="scientific">Candidatus Synechococcus spongiarum LMB bulk15M</name>
    <dbReference type="NCBI Taxonomy" id="1943582"/>
    <lineage>
        <taxon>Bacteria</taxon>
        <taxon>Bacillati</taxon>
        <taxon>Cyanobacteriota</taxon>
        <taxon>Cyanophyceae</taxon>
        <taxon>Synechococcales</taxon>
        <taxon>Synechococcaceae</taxon>
        <taxon>Synechococcus</taxon>
    </lineage>
</organism>
<dbReference type="InterPro" id="IPR020094">
    <property type="entry name" value="TruA/RsuA/RluB/E/F_N"/>
</dbReference>
<dbReference type="GO" id="GO:0003723">
    <property type="term" value="F:RNA binding"/>
    <property type="evidence" value="ECO:0007669"/>
    <property type="project" value="InterPro"/>
</dbReference>
<dbReference type="Gene3D" id="3.30.70.580">
    <property type="entry name" value="Pseudouridine synthase I, catalytic domain, N-terminal subdomain"/>
    <property type="match status" value="1"/>
</dbReference>
<keyword evidence="3 4" id="KW-0413">Isomerase</keyword>
<dbReference type="CDD" id="cd02570">
    <property type="entry name" value="PseudoU_synth_EcTruA"/>
    <property type="match status" value="1"/>
</dbReference>
<evidence type="ECO:0000256" key="4">
    <source>
        <dbReference type="HAMAP-Rule" id="MF_00171"/>
    </source>
</evidence>
<dbReference type="InterPro" id="IPR020103">
    <property type="entry name" value="PsdUridine_synth_cat_dom_sf"/>
</dbReference>
<keyword evidence="2 4" id="KW-0819">tRNA processing</keyword>